<evidence type="ECO:0000259" key="11">
    <source>
        <dbReference type="PROSITE" id="PS50929"/>
    </source>
</evidence>
<accession>A0A6A0B8J4</accession>
<dbReference type="SUPFAM" id="SSF52540">
    <property type="entry name" value="P-loop containing nucleoside triphosphate hydrolases"/>
    <property type="match status" value="1"/>
</dbReference>
<evidence type="ECO:0000256" key="8">
    <source>
        <dbReference type="ARBA" id="ARBA00023136"/>
    </source>
</evidence>
<organism evidence="12 13">
    <name type="scientific">Pseudolactococcus insecticola</name>
    <dbReference type="NCBI Taxonomy" id="2709158"/>
    <lineage>
        <taxon>Bacteria</taxon>
        <taxon>Bacillati</taxon>
        <taxon>Bacillota</taxon>
        <taxon>Bacilli</taxon>
        <taxon>Lactobacillales</taxon>
        <taxon>Streptococcaceae</taxon>
        <taxon>Pseudolactococcus</taxon>
    </lineage>
</organism>
<comment type="caution">
    <text evidence="12">The sequence shown here is derived from an EMBL/GenBank/DDBJ whole genome shotgun (WGS) entry which is preliminary data.</text>
</comment>
<evidence type="ECO:0000256" key="9">
    <source>
        <dbReference type="SAM" id="Phobius"/>
    </source>
</evidence>
<evidence type="ECO:0000256" key="6">
    <source>
        <dbReference type="ARBA" id="ARBA00022840"/>
    </source>
</evidence>
<proteinExistence type="predicted"/>
<dbReference type="AlphaFoldDB" id="A0A6A0B8J4"/>
<dbReference type="Pfam" id="PF00005">
    <property type="entry name" value="ABC_tran"/>
    <property type="match status" value="1"/>
</dbReference>
<evidence type="ECO:0000256" key="7">
    <source>
        <dbReference type="ARBA" id="ARBA00022989"/>
    </source>
</evidence>
<dbReference type="InterPro" id="IPR017871">
    <property type="entry name" value="ABC_transporter-like_CS"/>
</dbReference>
<protein>
    <submittedName>
        <fullName evidence="12">Multidrug ABC transporter permease/ATP-binding protein</fullName>
    </submittedName>
</protein>
<dbReference type="EMBL" id="BLLH01000005">
    <property type="protein sequence ID" value="GFH40751.1"/>
    <property type="molecule type" value="Genomic_DNA"/>
</dbReference>
<keyword evidence="6 12" id="KW-0067">ATP-binding</keyword>
<dbReference type="GO" id="GO:0005524">
    <property type="term" value="F:ATP binding"/>
    <property type="evidence" value="ECO:0007669"/>
    <property type="project" value="UniProtKB-KW"/>
</dbReference>
<evidence type="ECO:0000313" key="13">
    <source>
        <dbReference type="Proteomes" id="UP000475928"/>
    </source>
</evidence>
<keyword evidence="7 9" id="KW-1133">Transmembrane helix</keyword>
<dbReference type="GO" id="GO:0005886">
    <property type="term" value="C:plasma membrane"/>
    <property type="evidence" value="ECO:0007669"/>
    <property type="project" value="UniProtKB-SubCell"/>
</dbReference>
<dbReference type="PROSITE" id="PS50893">
    <property type="entry name" value="ABC_TRANSPORTER_2"/>
    <property type="match status" value="1"/>
</dbReference>
<keyword evidence="8 9" id="KW-0472">Membrane</keyword>
<feature type="transmembrane region" description="Helical" evidence="9">
    <location>
        <begin position="135"/>
        <end position="154"/>
    </location>
</feature>
<evidence type="ECO:0000256" key="4">
    <source>
        <dbReference type="ARBA" id="ARBA00022692"/>
    </source>
</evidence>
<dbReference type="Gene3D" id="3.40.50.300">
    <property type="entry name" value="P-loop containing nucleotide triphosphate hydrolases"/>
    <property type="match status" value="1"/>
</dbReference>
<dbReference type="InterPro" id="IPR027417">
    <property type="entry name" value="P-loop_NTPase"/>
</dbReference>
<feature type="transmembrane region" description="Helical" evidence="9">
    <location>
        <begin position="51"/>
        <end position="73"/>
    </location>
</feature>
<comment type="subcellular location">
    <subcellularLocation>
        <location evidence="1">Cell membrane</location>
        <topology evidence="1">Multi-pass membrane protein</topology>
    </subcellularLocation>
</comment>
<dbReference type="SUPFAM" id="SSF90123">
    <property type="entry name" value="ABC transporter transmembrane region"/>
    <property type="match status" value="1"/>
</dbReference>
<evidence type="ECO:0000313" key="12">
    <source>
        <dbReference type="EMBL" id="GFH40751.1"/>
    </source>
</evidence>
<name>A0A6A0B8J4_9LACT</name>
<dbReference type="FunFam" id="3.40.50.300:FF:000221">
    <property type="entry name" value="Multidrug ABC transporter ATP-binding protein"/>
    <property type="match status" value="1"/>
</dbReference>
<dbReference type="SMART" id="SM00382">
    <property type="entry name" value="AAA"/>
    <property type="match status" value="1"/>
</dbReference>
<feature type="domain" description="ABC transporter" evidence="10">
    <location>
        <begin position="336"/>
        <end position="571"/>
    </location>
</feature>
<dbReference type="InterPro" id="IPR011527">
    <property type="entry name" value="ABC1_TM_dom"/>
</dbReference>
<reference evidence="12 13" key="1">
    <citation type="submission" date="2020-02" db="EMBL/GenBank/DDBJ databases">
        <title>Draft genome sequence of Lactococcus sp. Hs20B0-1.</title>
        <authorList>
            <person name="Noda S."/>
            <person name="Yuki M."/>
            <person name="Ohkuma M."/>
        </authorList>
    </citation>
    <scope>NUCLEOTIDE SEQUENCE [LARGE SCALE GENOMIC DNA]</scope>
    <source>
        <strain evidence="12 13">Hs20B0-1</strain>
    </source>
</reference>
<dbReference type="PROSITE" id="PS00211">
    <property type="entry name" value="ABC_TRANSPORTER_1"/>
    <property type="match status" value="1"/>
</dbReference>
<dbReference type="Gene3D" id="1.20.1560.10">
    <property type="entry name" value="ABC transporter type 1, transmembrane domain"/>
    <property type="match status" value="1"/>
</dbReference>
<keyword evidence="13" id="KW-1185">Reference proteome</keyword>
<feature type="transmembrane region" description="Helical" evidence="9">
    <location>
        <begin position="247"/>
        <end position="268"/>
    </location>
</feature>
<evidence type="ECO:0000256" key="1">
    <source>
        <dbReference type="ARBA" id="ARBA00004651"/>
    </source>
</evidence>
<dbReference type="PROSITE" id="PS50929">
    <property type="entry name" value="ABC_TM1F"/>
    <property type="match status" value="1"/>
</dbReference>
<sequence>MSIFAKLRWFFSANKKMYLTGIFFLILTDIMEILLPFVLGKSTDLLVSGDLTVRLLLIMIAVFLGLTILTNIGRYLWQVTIIRGAALLERSMRQKLYNHYLMMDAPFYQKHRTGELMALASNDISAIQRVAGGGILMAVDSSVVMILSVLSMVFNSSIQLTMMAVIPLPILAIIVMKLLPMIHARFTKIQEAVDEISNKTQESLKGIKAIKSLGQADADILSFEKTVQKNITANDHMMKIDALFDPVATIIMTISYIALIIIGGRYVLNDQMSLGNLIAFSGYLGLLVWPMFAIGQVFNVLERGNASYDRVMAVLDETSHLETSGIETVPAGDLAINVKLFSYPDDPEKVSLKAIKLTVNAGQSLGIVGPVGSGKTTLIKLLMRQFDHYDGEISMGGKSIRSYSLGAYRKALGYVPQENFLFSDTIAKNIAFARPNASSDEITLAAEKADLHKDILAMPDGYETQVGEQGISLSGGQRQRLAIARAILVNPELLILDDALSAVDAKTEQAILATLRHERRQKTTIILAHRMSSVASSSSQIMVMKDGEIDEIGSHDTLISKDGWYAQMYHEQGGHDNG</sequence>
<dbReference type="PANTHER" id="PTHR43394:SF1">
    <property type="entry name" value="ATP-BINDING CASSETTE SUB-FAMILY B MEMBER 10, MITOCHONDRIAL"/>
    <property type="match status" value="1"/>
</dbReference>
<keyword evidence="2" id="KW-0813">Transport</keyword>
<dbReference type="PANTHER" id="PTHR43394">
    <property type="entry name" value="ATP-DEPENDENT PERMEASE MDL1, MITOCHONDRIAL"/>
    <property type="match status" value="1"/>
</dbReference>
<dbReference type="RefSeq" id="WP_172356567.1">
    <property type="nucleotide sequence ID" value="NZ_BLLH01000005.1"/>
</dbReference>
<dbReference type="InterPro" id="IPR036640">
    <property type="entry name" value="ABC1_TM_sf"/>
</dbReference>
<evidence type="ECO:0000256" key="3">
    <source>
        <dbReference type="ARBA" id="ARBA00022475"/>
    </source>
</evidence>
<dbReference type="InterPro" id="IPR003593">
    <property type="entry name" value="AAA+_ATPase"/>
</dbReference>
<evidence type="ECO:0000256" key="2">
    <source>
        <dbReference type="ARBA" id="ARBA00022448"/>
    </source>
</evidence>
<feature type="transmembrane region" description="Helical" evidence="9">
    <location>
        <begin position="280"/>
        <end position="301"/>
    </location>
</feature>
<dbReference type="CDD" id="cd18541">
    <property type="entry name" value="ABC_6TM_TmrB_like"/>
    <property type="match status" value="1"/>
</dbReference>
<gene>
    <name evidence="12" type="ORF">Hs20B_11490</name>
</gene>
<evidence type="ECO:0000256" key="5">
    <source>
        <dbReference type="ARBA" id="ARBA00022741"/>
    </source>
</evidence>
<keyword evidence="4 9" id="KW-0812">Transmembrane</keyword>
<dbReference type="Pfam" id="PF00664">
    <property type="entry name" value="ABC_membrane"/>
    <property type="match status" value="1"/>
</dbReference>
<dbReference type="GO" id="GO:0016887">
    <property type="term" value="F:ATP hydrolysis activity"/>
    <property type="evidence" value="ECO:0007669"/>
    <property type="project" value="InterPro"/>
</dbReference>
<dbReference type="GO" id="GO:0015421">
    <property type="term" value="F:ABC-type oligopeptide transporter activity"/>
    <property type="evidence" value="ECO:0007669"/>
    <property type="project" value="TreeGrafter"/>
</dbReference>
<keyword evidence="5" id="KW-0547">Nucleotide-binding</keyword>
<evidence type="ECO:0000259" key="10">
    <source>
        <dbReference type="PROSITE" id="PS50893"/>
    </source>
</evidence>
<feature type="domain" description="ABC transmembrane type-1" evidence="11">
    <location>
        <begin position="19"/>
        <end position="303"/>
    </location>
</feature>
<feature type="transmembrane region" description="Helical" evidence="9">
    <location>
        <begin position="160"/>
        <end position="179"/>
    </location>
</feature>
<dbReference type="InterPro" id="IPR003439">
    <property type="entry name" value="ABC_transporter-like_ATP-bd"/>
</dbReference>
<dbReference type="Proteomes" id="UP000475928">
    <property type="component" value="Unassembled WGS sequence"/>
</dbReference>
<dbReference type="InterPro" id="IPR039421">
    <property type="entry name" value="Type_1_exporter"/>
</dbReference>
<keyword evidence="3" id="KW-1003">Cell membrane</keyword>
<feature type="transmembrane region" description="Helical" evidence="9">
    <location>
        <begin position="21"/>
        <end position="39"/>
    </location>
</feature>